<proteinExistence type="predicted"/>
<organism evidence="1 2">
    <name type="scientific">Metarhizobium album</name>
    <dbReference type="NCBI Taxonomy" id="2182425"/>
    <lineage>
        <taxon>Bacteria</taxon>
        <taxon>Pseudomonadati</taxon>
        <taxon>Pseudomonadota</taxon>
        <taxon>Alphaproteobacteria</taxon>
        <taxon>Hyphomicrobiales</taxon>
        <taxon>Rhizobiaceae</taxon>
        <taxon>Metarhizobium</taxon>
    </lineage>
</organism>
<evidence type="ECO:0000313" key="2">
    <source>
        <dbReference type="Proteomes" id="UP000245252"/>
    </source>
</evidence>
<dbReference type="AlphaFoldDB" id="A0A2U2DPR1"/>
<evidence type="ECO:0000313" key="1">
    <source>
        <dbReference type="EMBL" id="PWE55290.1"/>
    </source>
</evidence>
<sequence>MFKFLSRQREMEIGSLVVLPPTFVDLGRIDLSQRRDDEKRVAFTRDYTSGRVVSEPEPWVC</sequence>
<dbReference type="RefSeq" id="WP_109458988.1">
    <property type="nucleotide sequence ID" value="NZ_QFBC01000006.1"/>
</dbReference>
<keyword evidence="2" id="KW-1185">Reference proteome</keyword>
<dbReference type="Proteomes" id="UP000245252">
    <property type="component" value="Unassembled WGS sequence"/>
</dbReference>
<comment type="caution">
    <text evidence="1">The sequence shown here is derived from an EMBL/GenBank/DDBJ whole genome shotgun (WGS) entry which is preliminary data.</text>
</comment>
<dbReference type="EMBL" id="QFBC01000006">
    <property type="protein sequence ID" value="PWE55290.1"/>
    <property type="molecule type" value="Genomic_DNA"/>
</dbReference>
<name>A0A2U2DPR1_9HYPH</name>
<reference evidence="1 2" key="1">
    <citation type="submission" date="2018-05" db="EMBL/GenBank/DDBJ databases">
        <title>The draft genome of strain NS-104.</title>
        <authorList>
            <person name="Hang P."/>
            <person name="Jiang J."/>
        </authorList>
    </citation>
    <scope>NUCLEOTIDE SEQUENCE [LARGE SCALE GENOMIC DNA]</scope>
    <source>
        <strain evidence="1 2">NS-104</strain>
    </source>
</reference>
<protein>
    <submittedName>
        <fullName evidence="1">Uncharacterized protein</fullName>
    </submittedName>
</protein>
<gene>
    <name evidence="1" type="ORF">DEM27_14545</name>
</gene>
<accession>A0A2U2DPR1</accession>